<comment type="caution">
    <text evidence="1">The sequence shown here is derived from an EMBL/GenBank/DDBJ whole genome shotgun (WGS) entry which is preliminary data.</text>
</comment>
<name>A0A645IDR9_9ZZZZ</name>
<evidence type="ECO:0000313" key="1">
    <source>
        <dbReference type="EMBL" id="MPN49397.1"/>
    </source>
</evidence>
<accession>A0A645IDR9</accession>
<proteinExistence type="predicted"/>
<protein>
    <submittedName>
        <fullName evidence="1">Uncharacterized protein</fullName>
    </submittedName>
</protein>
<sequence length="65" mass="7059">MVLIELDDAVGSRIGNPIGEDRCTVHVAVFGELLAEPRPVEDVVSENKRTFVPSHEVSADGESLR</sequence>
<reference evidence="1" key="1">
    <citation type="submission" date="2019-08" db="EMBL/GenBank/DDBJ databases">
        <authorList>
            <person name="Kucharzyk K."/>
            <person name="Murdoch R.W."/>
            <person name="Higgins S."/>
            <person name="Loffler F."/>
        </authorList>
    </citation>
    <scope>NUCLEOTIDE SEQUENCE</scope>
</reference>
<organism evidence="1">
    <name type="scientific">bioreactor metagenome</name>
    <dbReference type="NCBI Taxonomy" id="1076179"/>
    <lineage>
        <taxon>unclassified sequences</taxon>
        <taxon>metagenomes</taxon>
        <taxon>ecological metagenomes</taxon>
    </lineage>
</organism>
<dbReference type="AlphaFoldDB" id="A0A645IDR9"/>
<dbReference type="EMBL" id="VSSQ01112616">
    <property type="protein sequence ID" value="MPN49397.1"/>
    <property type="molecule type" value="Genomic_DNA"/>
</dbReference>
<gene>
    <name evidence="1" type="ORF">SDC9_197018</name>
</gene>